<dbReference type="HAMAP" id="MF_00795">
    <property type="entry name" value="CutC"/>
    <property type="match status" value="1"/>
</dbReference>
<dbReference type="GO" id="GO:0005737">
    <property type="term" value="C:cytoplasm"/>
    <property type="evidence" value="ECO:0007669"/>
    <property type="project" value="UniProtKB-SubCell"/>
</dbReference>
<dbReference type="OrthoDB" id="9815677at2"/>
<dbReference type="PANTHER" id="PTHR12598">
    <property type="entry name" value="COPPER HOMEOSTASIS PROTEIN CUTC"/>
    <property type="match status" value="1"/>
</dbReference>
<dbReference type="AlphaFoldDB" id="A0A0U1NVI2"/>
<proteinExistence type="inferred from homology"/>
<keyword evidence="4" id="KW-1185">Reference proteome</keyword>
<gene>
    <name evidence="2" type="primary">cutC</name>
    <name evidence="3" type="ORF">BN000_01946</name>
</gene>
<organism evidence="3 4">
    <name type="scientific">Neobacillus massiliamazoniensis</name>
    <dbReference type="NCBI Taxonomy" id="1499688"/>
    <lineage>
        <taxon>Bacteria</taxon>
        <taxon>Bacillati</taxon>
        <taxon>Bacillota</taxon>
        <taxon>Bacilli</taxon>
        <taxon>Bacillales</taxon>
        <taxon>Bacillaceae</taxon>
        <taxon>Neobacillus</taxon>
    </lineage>
</organism>
<accession>A0A0U1NVI2</accession>
<protein>
    <recommendedName>
        <fullName evidence="2">PF03932 family protein CutC</fullName>
    </recommendedName>
</protein>
<name>A0A0U1NVI2_9BACI</name>
<dbReference type="EMBL" id="CVRB01000002">
    <property type="protein sequence ID" value="CRK82026.1"/>
    <property type="molecule type" value="Genomic_DNA"/>
</dbReference>
<dbReference type="Pfam" id="PF03932">
    <property type="entry name" value="CutC"/>
    <property type="match status" value="1"/>
</dbReference>
<dbReference type="Gene3D" id="3.20.20.380">
    <property type="entry name" value="Copper homeostasis (CutC) domain"/>
    <property type="match status" value="1"/>
</dbReference>
<comment type="subcellular location">
    <subcellularLocation>
        <location evidence="2">Cytoplasm</location>
    </subcellularLocation>
</comment>
<evidence type="ECO:0000313" key="3">
    <source>
        <dbReference type="EMBL" id="CRK82026.1"/>
    </source>
</evidence>
<sequence>MSLVEIIVLNDEDARIAEANGADRLELVSAMGEGGLTPSFGTIKTVVNAVNIPVMVMVRPHSYSFVYGKQEWMAIREDIRVIRELGAAGIVFGAITEKKAIDFDMLAMVLEEAKGLDVTFHRAIDQPNALTLYQMLCQSPFKVNSVLTSGGEPTAMEGIETLQRMIKESQHSSNYPVIMPGSGLSPANIETIHQELHASEYHFGSAVRIDGDFRNPIQGDKIRRIKDLVKE</sequence>
<dbReference type="STRING" id="1499688.BN000_01946"/>
<evidence type="ECO:0000256" key="1">
    <source>
        <dbReference type="ARBA" id="ARBA00007768"/>
    </source>
</evidence>
<dbReference type="InterPro" id="IPR036822">
    <property type="entry name" value="CutC-like_dom_sf"/>
</dbReference>
<reference evidence="4" key="1">
    <citation type="submission" date="2015-05" db="EMBL/GenBank/DDBJ databases">
        <authorList>
            <person name="Urmite Genomes"/>
        </authorList>
    </citation>
    <scope>NUCLEOTIDE SEQUENCE [LARGE SCALE GENOMIC DNA]</scope>
    <source>
        <strain evidence="4">LF1</strain>
    </source>
</reference>
<dbReference type="GO" id="GO:0005507">
    <property type="term" value="F:copper ion binding"/>
    <property type="evidence" value="ECO:0007669"/>
    <property type="project" value="TreeGrafter"/>
</dbReference>
<dbReference type="PANTHER" id="PTHR12598:SF0">
    <property type="entry name" value="COPPER HOMEOSTASIS PROTEIN CUTC HOMOLOG"/>
    <property type="match status" value="1"/>
</dbReference>
<dbReference type="SUPFAM" id="SSF110395">
    <property type="entry name" value="CutC-like"/>
    <property type="match status" value="1"/>
</dbReference>
<evidence type="ECO:0000313" key="4">
    <source>
        <dbReference type="Proteomes" id="UP000199087"/>
    </source>
</evidence>
<dbReference type="Proteomes" id="UP000199087">
    <property type="component" value="Unassembled WGS sequence"/>
</dbReference>
<comment type="caution">
    <text evidence="2">Once thought to be involved in copper homeostasis, experiments in E.coli have shown this is not the case.</text>
</comment>
<evidence type="ECO:0000256" key="2">
    <source>
        <dbReference type="HAMAP-Rule" id="MF_00795"/>
    </source>
</evidence>
<dbReference type="InterPro" id="IPR005627">
    <property type="entry name" value="CutC-like"/>
</dbReference>
<dbReference type="RefSeq" id="WP_090633709.1">
    <property type="nucleotide sequence ID" value="NZ_CVRB01000002.1"/>
</dbReference>
<comment type="similarity">
    <text evidence="1 2">Belongs to the CutC family.</text>
</comment>
<keyword evidence="2" id="KW-0963">Cytoplasm</keyword>